<organism evidence="1 2">
    <name type="scientific">Streptomyces doudnae</name>
    <dbReference type="NCBI Taxonomy" id="3075536"/>
    <lineage>
        <taxon>Bacteria</taxon>
        <taxon>Bacillati</taxon>
        <taxon>Actinomycetota</taxon>
        <taxon>Actinomycetes</taxon>
        <taxon>Kitasatosporales</taxon>
        <taxon>Streptomycetaceae</taxon>
        <taxon>Streptomyces</taxon>
    </lineage>
</organism>
<evidence type="ECO:0000313" key="1">
    <source>
        <dbReference type="EMBL" id="MDT0435613.1"/>
    </source>
</evidence>
<keyword evidence="2" id="KW-1185">Reference proteome</keyword>
<gene>
    <name evidence="1" type="ORF">RM877_13055</name>
</gene>
<dbReference type="AlphaFoldDB" id="A0ABD5ELW7"/>
<protein>
    <submittedName>
        <fullName evidence="1">Uncharacterized protein</fullName>
    </submittedName>
</protein>
<sequence length="77" mass="8412">MRVRPAWRPPPPGLAPRCPCHRAHALIRVLLCRAHPGHLLCTRRWLAQGPAAHAAADLERITHEALCPTGLYTAAGL</sequence>
<dbReference type="EMBL" id="JAVRES010000004">
    <property type="protein sequence ID" value="MDT0435613.1"/>
    <property type="molecule type" value="Genomic_DNA"/>
</dbReference>
<evidence type="ECO:0000313" key="2">
    <source>
        <dbReference type="Proteomes" id="UP001183535"/>
    </source>
</evidence>
<name>A0ABD5ELW7_9ACTN</name>
<dbReference type="Proteomes" id="UP001183535">
    <property type="component" value="Unassembled WGS sequence"/>
</dbReference>
<proteinExistence type="predicted"/>
<comment type="caution">
    <text evidence="1">The sequence shown here is derived from an EMBL/GenBank/DDBJ whole genome shotgun (WGS) entry which is preliminary data.</text>
</comment>
<accession>A0ABD5ELW7</accession>
<reference evidence="2" key="1">
    <citation type="submission" date="2023-07" db="EMBL/GenBank/DDBJ databases">
        <title>30 novel species of actinomycetes from the DSMZ collection.</title>
        <authorList>
            <person name="Nouioui I."/>
        </authorList>
    </citation>
    <scope>NUCLEOTIDE SEQUENCE [LARGE SCALE GENOMIC DNA]</scope>
    <source>
        <strain evidence="2">DSM 41981</strain>
    </source>
</reference>
<dbReference type="RefSeq" id="WP_093824337.1">
    <property type="nucleotide sequence ID" value="NZ_JAVRES010000004.1"/>
</dbReference>